<gene>
    <name evidence="5" type="ORF">BV394_02930</name>
</gene>
<evidence type="ECO:0000313" key="5">
    <source>
        <dbReference type="EMBL" id="APX88813.1"/>
    </source>
</evidence>
<dbReference type="InterPro" id="IPR058792">
    <property type="entry name" value="Beta-barrel_RND_2"/>
</dbReference>
<evidence type="ECO:0000313" key="6">
    <source>
        <dbReference type="Proteomes" id="UP000187266"/>
    </source>
</evidence>
<protein>
    <submittedName>
        <fullName evidence="5">Efflux transporter periplasmic adaptor subunit</fullName>
    </submittedName>
</protein>
<feature type="compositionally biased region" description="Low complexity" evidence="3">
    <location>
        <begin position="49"/>
        <end position="64"/>
    </location>
</feature>
<dbReference type="Gene3D" id="2.40.30.170">
    <property type="match status" value="1"/>
</dbReference>
<dbReference type="PANTHER" id="PTHR30469">
    <property type="entry name" value="MULTIDRUG RESISTANCE PROTEIN MDTA"/>
    <property type="match status" value="1"/>
</dbReference>
<dbReference type="NCBIfam" id="TIGR01730">
    <property type="entry name" value="RND_mfp"/>
    <property type="match status" value="1"/>
</dbReference>
<dbReference type="Proteomes" id="UP000187266">
    <property type="component" value="Chromosome"/>
</dbReference>
<reference evidence="5 6" key="1">
    <citation type="submission" date="2017-01" db="EMBL/GenBank/DDBJ databases">
        <title>Genomic analysis of Xuhuaishuia manganoxidans DY6-4.</title>
        <authorList>
            <person name="Wang X."/>
        </authorList>
    </citation>
    <scope>NUCLEOTIDE SEQUENCE [LARGE SCALE GENOMIC DNA]</scope>
    <source>
        <strain evidence="5 6">DY6-4</strain>
    </source>
</reference>
<accession>A0A1U7DFY9</accession>
<dbReference type="AlphaFoldDB" id="A0A1U7DFY9"/>
<feature type="domain" description="CusB-like beta-barrel" evidence="4">
    <location>
        <begin position="312"/>
        <end position="379"/>
    </location>
</feature>
<proteinExistence type="inferred from homology"/>
<dbReference type="Gene3D" id="2.40.50.100">
    <property type="match status" value="2"/>
</dbReference>
<dbReference type="Gene3D" id="1.10.287.470">
    <property type="entry name" value="Helix hairpin bin"/>
    <property type="match status" value="3"/>
</dbReference>
<feature type="compositionally biased region" description="Polar residues" evidence="3">
    <location>
        <begin position="37"/>
        <end position="48"/>
    </location>
</feature>
<dbReference type="SUPFAM" id="SSF111369">
    <property type="entry name" value="HlyD-like secretion proteins"/>
    <property type="match status" value="2"/>
</dbReference>
<dbReference type="EMBL" id="CP019124">
    <property type="protein sequence ID" value="APX88813.1"/>
    <property type="molecule type" value="Genomic_DNA"/>
</dbReference>
<evidence type="ECO:0000256" key="1">
    <source>
        <dbReference type="ARBA" id="ARBA00009477"/>
    </source>
</evidence>
<dbReference type="InterPro" id="IPR006143">
    <property type="entry name" value="RND_pump_MFP"/>
</dbReference>
<dbReference type="RefSeq" id="WP_076978836.1">
    <property type="nucleotide sequence ID" value="NZ_CP019124.1"/>
</dbReference>
<keyword evidence="2" id="KW-0175">Coiled coil</keyword>
<dbReference type="STRING" id="1267768.BV394_02930"/>
<organism evidence="5 6">
    <name type="scientific">Brevirhabdus pacifica</name>
    <dbReference type="NCBI Taxonomy" id="1267768"/>
    <lineage>
        <taxon>Bacteria</taxon>
        <taxon>Pseudomonadati</taxon>
        <taxon>Pseudomonadota</taxon>
        <taxon>Alphaproteobacteria</taxon>
        <taxon>Rhodobacterales</taxon>
        <taxon>Paracoccaceae</taxon>
        <taxon>Brevirhabdus</taxon>
    </lineage>
</organism>
<feature type="region of interest" description="Disordered" evidence="3">
    <location>
        <begin position="37"/>
        <end position="73"/>
    </location>
</feature>
<accession>A0A2M9DFV0</accession>
<evidence type="ECO:0000256" key="2">
    <source>
        <dbReference type="SAM" id="Coils"/>
    </source>
</evidence>
<sequence length="481" mass="50053">MKLLPLITAALVVFALYVSVFERDRVLEFARSTGFGSQQEETVTADSSPTEGTADPDTAPAPEAQGEHQGADDGVRRVSVVALRSHAAMVDSAVTLRGRTEASRQVDVRSETSGLIRSAPLPKGSKVTAGQVLCEVAPGTREISLASAQSQLREAQSRLPEARARVPEAEARLSEARARVKEAEARLAEAEINQRAASRLGQGGFASEIRVVTAQAALEAARAGVETANSSLESARSGIESALAGIEAATAGIQSAQAGVAAAEKELERLNITAPFDGLLESDTAELGSLLQPGALCATLLRLDPILLVGFVPELEVGRITVGAPATARLVDGTELTGDVSFLSRAADEATRTFRVEVTVPNADLTLSDGQTAEILIAAPGVTAHFLPQSALTLNDHGDLGVRVVGKDSLAHFQPVSVQRDTARGIWLSGLPESADVIVLGQEYVTEGSPVTPTYREGLDPEAGVLPAQVPPAAPATGPVR</sequence>
<keyword evidence="6" id="KW-1185">Reference proteome</keyword>
<evidence type="ECO:0000256" key="3">
    <source>
        <dbReference type="SAM" id="MobiDB-lite"/>
    </source>
</evidence>
<dbReference type="Pfam" id="PF25954">
    <property type="entry name" value="Beta-barrel_RND_2"/>
    <property type="match status" value="1"/>
</dbReference>
<dbReference type="GO" id="GO:0015562">
    <property type="term" value="F:efflux transmembrane transporter activity"/>
    <property type="evidence" value="ECO:0007669"/>
    <property type="project" value="TreeGrafter"/>
</dbReference>
<evidence type="ECO:0000259" key="4">
    <source>
        <dbReference type="Pfam" id="PF25954"/>
    </source>
</evidence>
<dbReference type="PANTHER" id="PTHR30469:SF29">
    <property type="entry name" value="BLR2860 PROTEIN"/>
    <property type="match status" value="1"/>
</dbReference>
<feature type="coiled-coil region" evidence="2">
    <location>
        <begin position="145"/>
        <end position="200"/>
    </location>
</feature>
<comment type="similarity">
    <text evidence="1">Belongs to the membrane fusion protein (MFP) (TC 8.A.1) family.</text>
</comment>
<dbReference type="OrthoDB" id="9806939at2"/>
<name>A0A1U7DFY9_9RHOB</name>
<dbReference type="Gene3D" id="2.40.420.20">
    <property type="match status" value="1"/>
</dbReference>
<dbReference type="GO" id="GO:1990281">
    <property type="term" value="C:efflux pump complex"/>
    <property type="evidence" value="ECO:0007669"/>
    <property type="project" value="TreeGrafter"/>
</dbReference>